<keyword evidence="2" id="KW-0547">Nucleotide-binding</keyword>
<dbReference type="AlphaFoldDB" id="A0A3G9J2P8"/>
<dbReference type="Pfam" id="PF13749">
    <property type="entry name" value="HATPase_c_4"/>
    <property type="match status" value="1"/>
</dbReference>
<dbReference type="Gene3D" id="3.30.950.30">
    <property type="entry name" value="Schlafen, AAA domain"/>
    <property type="match status" value="1"/>
</dbReference>
<dbReference type="InterPro" id="IPR038475">
    <property type="entry name" value="RecG_C_sf"/>
</dbReference>
<organism evidence="2 3">
    <name type="scientific">Intestinibaculum porci</name>
    <dbReference type="NCBI Taxonomy" id="2487118"/>
    <lineage>
        <taxon>Bacteria</taxon>
        <taxon>Bacillati</taxon>
        <taxon>Bacillota</taxon>
        <taxon>Erysipelotrichia</taxon>
        <taxon>Erysipelotrichales</taxon>
        <taxon>Erysipelotrichaceae</taxon>
        <taxon>Intestinibaculum</taxon>
    </lineage>
</organism>
<dbReference type="KEGG" id="ebm:SG0102_03910"/>
<dbReference type="InterPro" id="IPR038461">
    <property type="entry name" value="Schlafen_AlbA_2_dom_sf"/>
</dbReference>
<reference evidence="2 3" key="1">
    <citation type="submission" date="2018-11" db="EMBL/GenBank/DDBJ databases">
        <title>Novel Erysipelotrichaceae bacterium isolated from small intestine of a swine.</title>
        <authorList>
            <person name="Kim J.S."/>
            <person name="Choe H."/>
            <person name="Lee Y.R."/>
            <person name="Kim K.M."/>
            <person name="Park D.S."/>
        </authorList>
    </citation>
    <scope>NUCLEOTIDE SEQUENCE [LARGE SCALE GENOMIC DNA]</scope>
    <source>
        <strain evidence="2 3">SG0102</strain>
    </source>
</reference>
<dbReference type="RefSeq" id="WP_125118407.1">
    <property type="nucleotide sequence ID" value="NZ_AP019309.1"/>
</dbReference>
<accession>A0A3G9J2P8</accession>
<name>A0A3G9J2P8_9FIRM</name>
<dbReference type="InParanoid" id="A0A3G9J2P8"/>
<dbReference type="Gene3D" id="3.30.565.60">
    <property type="match status" value="1"/>
</dbReference>
<keyword evidence="2" id="KW-0378">Hydrolase</keyword>
<dbReference type="PANTHER" id="PTHR30595:SF6">
    <property type="entry name" value="SCHLAFEN ALBA-2 DOMAIN-CONTAINING PROTEIN"/>
    <property type="match status" value="1"/>
</dbReference>
<evidence type="ECO:0000313" key="2">
    <source>
        <dbReference type="EMBL" id="BBH25457.1"/>
    </source>
</evidence>
<keyword evidence="2" id="KW-0067">ATP-binding</keyword>
<keyword evidence="3" id="KW-1185">Reference proteome</keyword>
<sequence>MNNFDVLEHYSHDEEGQYFDRKSARIKPKDIARHLVAFANGNGGELVIGIEDDGEISGFDYPQANPLNDFLDIPFTYCKGDFRYQYQIYDVEVGDRKDQVLVFEVNPSENKVIKTIDNKVYLRVGDQSKLLSHDQITQLEFDKGERYFEDLILEDSSYDDVDMNTIDEYRSILKTSLSGEEILKARNLLKNGHLTYAGALLFAKYPTQFLPNARVRVLKFDGNKMHTGERLNISKDKNFEENLPTLLKNIREFITTLLKEYQFLDRDGIFKTVSEYPEFAWLEGIVNSVTHRDYSFRGDYIRVSIYDDRLEVFSPGKLPNIVTLDNMIETRYSRNPRIARVLNEFGFVRELNEGVKRIYEEMDHYFLNKPIYSEPNNNAVLLVLENNSKDRKMKTTKEITHLLTPELLRSLDESEMKIIQYVTVHGRINIKKTKKILGKGDTYSRRRLKNLQDKKILRWHGTNKTDPYQYYSLEDLYDTSTNS</sequence>
<dbReference type="GO" id="GO:0004386">
    <property type="term" value="F:helicase activity"/>
    <property type="evidence" value="ECO:0007669"/>
    <property type="project" value="UniProtKB-KW"/>
</dbReference>
<evidence type="ECO:0000313" key="3">
    <source>
        <dbReference type="Proteomes" id="UP000268059"/>
    </source>
</evidence>
<dbReference type="Proteomes" id="UP000268059">
    <property type="component" value="Chromosome"/>
</dbReference>
<dbReference type="Pfam" id="PF04326">
    <property type="entry name" value="SLFN_AlbA_2"/>
    <property type="match status" value="1"/>
</dbReference>
<dbReference type="InterPro" id="IPR007421">
    <property type="entry name" value="Schlafen_AlbA_2_dom"/>
</dbReference>
<keyword evidence="2" id="KW-0347">Helicase</keyword>
<proteinExistence type="predicted"/>
<protein>
    <submittedName>
        <fullName evidence="2">ATP-dependent DNA helicase RecG</fullName>
    </submittedName>
</protein>
<dbReference type="EMBL" id="AP019309">
    <property type="protein sequence ID" value="BBH25457.1"/>
    <property type="molecule type" value="Genomic_DNA"/>
</dbReference>
<evidence type="ECO:0000259" key="1">
    <source>
        <dbReference type="Pfam" id="PF04326"/>
    </source>
</evidence>
<feature type="domain" description="Schlafen AlbA-2" evidence="1">
    <location>
        <begin position="15"/>
        <end position="131"/>
    </location>
</feature>
<dbReference type="PANTHER" id="PTHR30595">
    <property type="entry name" value="GLPR-RELATED TRANSCRIPTIONAL REPRESSOR"/>
    <property type="match status" value="1"/>
</dbReference>
<gene>
    <name evidence="2" type="ORF">SG0102_03910</name>
</gene>
<dbReference type="OrthoDB" id="9813719at2"/>